<reference evidence="7 8" key="2">
    <citation type="submission" date="2018-12" db="EMBL/GenBank/DDBJ databases">
        <title>Simiduia agarivorans gen. nov., sp. nov., a marine, agarolytic bacterium isolated from shallow coastal water from Keelung, Taiwan.</title>
        <authorList>
            <person name="Shieh W.Y."/>
        </authorList>
    </citation>
    <scope>NUCLEOTIDE SEQUENCE [LARGE SCALE GENOMIC DNA]</scope>
    <source>
        <strain evidence="7 8">GTF-13</strain>
    </source>
</reference>
<comment type="subcellular location">
    <subcellularLocation>
        <location evidence="1">Cell membrane</location>
    </subcellularLocation>
</comment>
<dbReference type="RefSeq" id="WP_125015451.1">
    <property type="nucleotide sequence ID" value="NZ_QWEZ01000001.1"/>
</dbReference>
<name>A0A3P3VQF6_9GAMM</name>
<reference evidence="7 8" key="1">
    <citation type="submission" date="2018-08" db="EMBL/GenBank/DDBJ databases">
        <authorList>
            <person name="Khan S.A."/>
        </authorList>
    </citation>
    <scope>NUCLEOTIDE SEQUENCE [LARGE SCALE GENOMIC DNA]</scope>
    <source>
        <strain evidence="7 8">GTF-13</strain>
    </source>
</reference>
<keyword evidence="4 7" id="KW-0808">Transferase</keyword>
<evidence type="ECO:0000256" key="2">
    <source>
        <dbReference type="ARBA" id="ARBA00022475"/>
    </source>
</evidence>
<evidence type="ECO:0000313" key="8">
    <source>
        <dbReference type="Proteomes" id="UP000280792"/>
    </source>
</evidence>
<proteinExistence type="predicted"/>
<keyword evidence="3" id="KW-0328">Glycosyltransferase</keyword>
<dbReference type="Gene3D" id="3.90.550.10">
    <property type="entry name" value="Spore Coat Polysaccharide Biosynthesis Protein SpsA, Chain A"/>
    <property type="match status" value="1"/>
</dbReference>
<dbReference type="Proteomes" id="UP000280792">
    <property type="component" value="Unassembled WGS sequence"/>
</dbReference>
<dbReference type="InterPro" id="IPR026461">
    <property type="entry name" value="Trfase_2_rSAM/seldom_assoc"/>
</dbReference>
<dbReference type="CDD" id="cd02522">
    <property type="entry name" value="GT_2_like_a"/>
    <property type="match status" value="1"/>
</dbReference>
<dbReference type="AlphaFoldDB" id="A0A3P3VQF6"/>
<protein>
    <submittedName>
        <fullName evidence="7">Glycosyltransferase</fullName>
    </submittedName>
</protein>
<dbReference type="InterPro" id="IPR001173">
    <property type="entry name" value="Glyco_trans_2-like"/>
</dbReference>
<comment type="caution">
    <text evidence="7">The sequence shown here is derived from an EMBL/GenBank/DDBJ whole genome shotgun (WGS) entry which is preliminary data.</text>
</comment>
<gene>
    <name evidence="7" type="ORF">D0544_08065</name>
</gene>
<evidence type="ECO:0000256" key="5">
    <source>
        <dbReference type="ARBA" id="ARBA00023136"/>
    </source>
</evidence>
<organism evidence="7 8">
    <name type="scientific">Aestuariirhabdus litorea</name>
    <dbReference type="NCBI Taxonomy" id="2528527"/>
    <lineage>
        <taxon>Bacteria</taxon>
        <taxon>Pseudomonadati</taxon>
        <taxon>Pseudomonadota</taxon>
        <taxon>Gammaproteobacteria</taxon>
        <taxon>Oceanospirillales</taxon>
        <taxon>Aestuariirhabdaceae</taxon>
        <taxon>Aestuariirhabdus</taxon>
    </lineage>
</organism>
<dbReference type="GO" id="GO:0016757">
    <property type="term" value="F:glycosyltransferase activity"/>
    <property type="evidence" value="ECO:0007669"/>
    <property type="project" value="UniProtKB-KW"/>
</dbReference>
<evidence type="ECO:0000256" key="4">
    <source>
        <dbReference type="ARBA" id="ARBA00022679"/>
    </source>
</evidence>
<evidence type="ECO:0000256" key="1">
    <source>
        <dbReference type="ARBA" id="ARBA00004236"/>
    </source>
</evidence>
<dbReference type="GO" id="GO:0005886">
    <property type="term" value="C:plasma membrane"/>
    <property type="evidence" value="ECO:0007669"/>
    <property type="project" value="UniProtKB-SubCell"/>
</dbReference>
<dbReference type="SUPFAM" id="SSF53448">
    <property type="entry name" value="Nucleotide-diphospho-sugar transferases"/>
    <property type="match status" value="1"/>
</dbReference>
<feature type="domain" description="Glycosyltransferase 2-like" evidence="6">
    <location>
        <begin position="4"/>
        <end position="98"/>
    </location>
</feature>
<evidence type="ECO:0000259" key="6">
    <source>
        <dbReference type="Pfam" id="PF00535"/>
    </source>
</evidence>
<dbReference type="PANTHER" id="PTHR43646:SF2">
    <property type="entry name" value="GLYCOSYLTRANSFERASE 2-LIKE DOMAIN-CONTAINING PROTEIN"/>
    <property type="match status" value="1"/>
</dbReference>
<sequence length="225" mass="25043">MRISVIIPALNEALSIAASLNALQPLRARGHEVILVDGGSHDETPSLAEDLVDRLLYAESGRAKQMMAGAAAAEGDLLLFLHADTRLPDAADRLLGEACEKGDWGRFDLRLSGGHWLFPIIAWFINKRSRLTGIATGDQAIFVRPSLFWSAGGFADIPLMEDIEISRRLKKRGAPVCINTPLVTSSRRWESRGVFRTVALMWKLRFLYFLGVSPEILADQYRRQE</sequence>
<keyword evidence="8" id="KW-1185">Reference proteome</keyword>
<accession>A0A3P3VQF6</accession>
<dbReference type="PANTHER" id="PTHR43646">
    <property type="entry name" value="GLYCOSYLTRANSFERASE"/>
    <property type="match status" value="1"/>
</dbReference>
<evidence type="ECO:0000256" key="3">
    <source>
        <dbReference type="ARBA" id="ARBA00022676"/>
    </source>
</evidence>
<keyword evidence="2" id="KW-1003">Cell membrane</keyword>
<dbReference type="NCBIfam" id="TIGR04283">
    <property type="entry name" value="glyco_like_mftF"/>
    <property type="match status" value="1"/>
</dbReference>
<keyword evidence="5" id="KW-0472">Membrane</keyword>
<dbReference type="EMBL" id="QWEZ01000001">
    <property type="protein sequence ID" value="RRJ85021.1"/>
    <property type="molecule type" value="Genomic_DNA"/>
</dbReference>
<evidence type="ECO:0000313" key="7">
    <source>
        <dbReference type="EMBL" id="RRJ85021.1"/>
    </source>
</evidence>
<dbReference type="InterPro" id="IPR029044">
    <property type="entry name" value="Nucleotide-diphossugar_trans"/>
</dbReference>
<dbReference type="Pfam" id="PF00535">
    <property type="entry name" value="Glycos_transf_2"/>
    <property type="match status" value="1"/>
</dbReference>